<dbReference type="RefSeq" id="XP_056069208.1">
    <property type="nucleotide sequence ID" value="XM_056217652.1"/>
</dbReference>
<feature type="region of interest" description="Disordered" evidence="1">
    <location>
        <begin position="269"/>
        <end position="327"/>
    </location>
</feature>
<dbReference type="Proteomes" id="UP001140513">
    <property type="component" value="Unassembled WGS sequence"/>
</dbReference>
<evidence type="ECO:0000256" key="1">
    <source>
        <dbReference type="SAM" id="MobiDB-lite"/>
    </source>
</evidence>
<evidence type="ECO:0000313" key="2">
    <source>
        <dbReference type="EMBL" id="KAJ4350278.1"/>
    </source>
</evidence>
<evidence type="ECO:0000313" key="3">
    <source>
        <dbReference type="Proteomes" id="UP001140513"/>
    </source>
</evidence>
<comment type="caution">
    <text evidence="2">The sequence shown here is derived from an EMBL/GenBank/DDBJ whole genome shotgun (WGS) entry which is preliminary data.</text>
</comment>
<sequence>MPSSDDDATPIDPELLDARPVGVATPEPASSFVEVIVNISPTTQRTWSIQRPVVSRHSAYLRAACDSSSSISLDLTSDSLTLAALQNFIDFSHSSIYSVNKRAAGHHIVQTHLQSWVLGAKLEAPTYQTAALQELYTWIEPLARAVNGSVADSPIRVEDVDFVCRRTQEGCVLRALVFDAVAAHWTQQDAINIGTNLVRKSTREAAPEPGPQPTEVLTWTGLYNKYPDFRKRISSSLKVQDSQRTCLLRPVTDYIAGKTGMQEEEFVSEGTVSSFFGMRPRASRGGGHMRSPSHRRRSSSASSEGSQRGRSRERQVGENEYMNLEDA</sequence>
<accession>A0A9W8XHB2</accession>
<proteinExistence type="predicted"/>
<feature type="region of interest" description="Disordered" evidence="1">
    <location>
        <begin position="1"/>
        <end position="21"/>
    </location>
</feature>
<gene>
    <name evidence="2" type="ORF">N0V89_008899</name>
</gene>
<feature type="compositionally biased region" description="Low complexity" evidence="1">
    <location>
        <begin position="299"/>
        <end position="308"/>
    </location>
</feature>
<protein>
    <recommendedName>
        <fullName evidence="4">BTB domain-containing protein</fullName>
    </recommendedName>
</protein>
<reference evidence="2" key="1">
    <citation type="submission" date="2022-10" db="EMBL/GenBank/DDBJ databases">
        <title>Tapping the CABI collections for fungal endophytes: first genome assemblies for Collariella, Neodidymelliopsis, Ascochyta clinopodiicola, Didymella pomorum, Didymosphaeria variabile, Neocosmospora piperis and Neocucurbitaria cava.</title>
        <authorList>
            <person name="Hill R."/>
        </authorList>
    </citation>
    <scope>NUCLEOTIDE SEQUENCE</scope>
    <source>
        <strain evidence="2">IMI 356815</strain>
    </source>
</reference>
<dbReference type="AlphaFoldDB" id="A0A9W8XHB2"/>
<dbReference type="GeneID" id="80912429"/>
<organism evidence="2 3">
    <name type="scientific">Didymosphaeria variabile</name>
    <dbReference type="NCBI Taxonomy" id="1932322"/>
    <lineage>
        <taxon>Eukaryota</taxon>
        <taxon>Fungi</taxon>
        <taxon>Dikarya</taxon>
        <taxon>Ascomycota</taxon>
        <taxon>Pezizomycotina</taxon>
        <taxon>Dothideomycetes</taxon>
        <taxon>Pleosporomycetidae</taxon>
        <taxon>Pleosporales</taxon>
        <taxon>Massarineae</taxon>
        <taxon>Didymosphaeriaceae</taxon>
        <taxon>Didymosphaeria</taxon>
    </lineage>
</organism>
<keyword evidence="3" id="KW-1185">Reference proteome</keyword>
<dbReference type="OrthoDB" id="3685561at2759"/>
<name>A0A9W8XHB2_9PLEO</name>
<dbReference type="EMBL" id="JAPEUX010000006">
    <property type="protein sequence ID" value="KAJ4350278.1"/>
    <property type="molecule type" value="Genomic_DNA"/>
</dbReference>
<evidence type="ECO:0008006" key="4">
    <source>
        <dbReference type="Google" id="ProtNLM"/>
    </source>
</evidence>